<dbReference type="Proteomes" id="UP001209540">
    <property type="component" value="Unassembled WGS sequence"/>
</dbReference>
<gene>
    <name evidence="1" type="ORF">BDA99DRAFT_264166</name>
</gene>
<name>A0AAD5JNI3_9FUNG</name>
<keyword evidence="2" id="KW-1185">Reference proteome</keyword>
<sequence length="147" mass="17460">MERAIGSVKRFVRSRKEPEKKIASYSSLRQQACRYFNLQYVDGEDEAVEIAEEDGGINEEVVIHERPSDIYTISSVISNENIEDDTQNIPELWGLIYNKTIDDFSDVKLHQHLIKYWKRRFLNDNIPKDYNLNEKILIRKQNVYIRH</sequence>
<organism evidence="1 2">
    <name type="scientific">Phascolomyces articulosus</name>
    <dbReference type="NCBI Taxonomy" id="60185"/>
    <lineage>
        <taxon>Eukaryota</taxon>
        <taxon>Fungi</taxon>
        <taxon>Fungi incertae sedis</taxon>
        <taxon>Mucoromycota</taxon>
        <taxon>Mucoromycotina</taxon>
        <taxon>Mucoromycetes</taxon>
        <taxon>Mucorales</taxon>
        <taxon>Lichtheimiaceae</taxon>
        <taxon>Phascolomyces</taxon>
    </lineage>
</organism>
<protein>
    <submittedName>
        <fullName evidence="1">Uncharacterized protein</fullName>
    </submittedName>
</protein>
<accession>A0AAD5JNI3</accession>
<reference evidence="1" key="2">
    <citation type="submission" date="2023-02" db="EMBL/GenBank/DDBJ databases">
        <authorList>
            <consortium name="DOE Joint Genome Institute"/>
            <person name="Mondo S.J."/>
            <person name="Chang Y."/>
            <person name="Wang Y."/>
            <person name="Ahrendt S."/>
            <person name="Andreopoulos W."/>
            <person name="Barry K."/>
            <person name="Beard J."/>
            <person name="Benny G.L."/>
            <person name="Blankenship S."/>
            <person name="Bonito G."/>
            <person name="Cuomo C."/>
            <person name="Desiro A."/>
            <person name="Gervers K.A."/>
            <person name="Hundley H."/>
            <person name="Kuo A."/>
            <person name="LaButti K."/>
            <person name="Lang B.F."/>
            <person name="Lipzen A."/>
            <person name="O'Donnell K."/>
            <person name="Pangilinan J."/>
            <person name="Reynolds N."/>
            <person name="Sandor L."/>
            <person name="Smith M.W."/>
            <person name="Tsang A."/>
            <person name="Grigoriev I.V."/>
            <person name="Stajich J.E."/>
            <person name="Spatafora J.W."/>
        </authorList>
    </citation>
    <scope>NUCLEOTIDE SEQUENCE</scope>
    <source>
        <strain evidence="1">RSA 2281</strain>
    </source>
</reference>
<comment type="caution">
    <text evidence="1">The sequence shown here is derived from an EMBL/GenBank/DDBJ whole genome shotgun (WGS) entry which is preliminary data.</text>
</comment>
<dbReference type="EMBL" id="JAIXMP010000046">
    <property type="protein sequence ID" value="KAI9246463.1"/>
    <property type="molecule type" value="Genomic_DNA"/>
</dbReference>
<evidence type="ECO:0000313" key="1">
    <source>
        <dbReference type="EMBL" id="KAI9246463.1"/>
    </source>
</evidence>
<reference evidence="1" key="1">
    <citation type="journal article" date="2022" name="IScience">
        <title>Evolution of zygomycete secretomes and the origins of terrestrial fungal ecologies.</title>
        <authorList>
            <person name="Chang Y."/>
            <person name="Wang Y."/>
            <person name="Mondo S."/>
            <person name="Ahrendt S."/>
            <person name="Andreopoulos W."/>
            <person name="Barry K."/>
            <person name="Beard J."/>
            <person name="Benny G.L."/>
            <person name="Blankenship S."/>
            <person name="Bonito G."/>
            <person name="Cuomo C."/>
            <person name="Desiro A."/>
            <person name="Gervers K.A."/>
            <person name="Hundley H."/>
            <person name="Kuo A."/>
            <person name="LaButti K."/>
            <person name="Lang B.F."/>
            <person name="Lipzen A."/>
            <person name="O'Donnell K."/>
            <person name="Pangilinan J."/>
            <person name="Reynolds N."/>
            <person name="Sandor L."/>
            <person name="Smith M.E."/>
            <person name="Tsang A."/>
            <person name="Grigoriev I.V."/>
            <person name="Stajich J.E."/>
            <person name="Spatafora J.W."/>
        </authorList>
    </citation>
    <scope>NUCLEOTIDE SEQUENCE</scope>
    <source>
        <strain evidence="1">RSA 2281</strain>
    </source>
</reference>
<evidence type="ECO:0000313" key="2">
    <source>
        <dbReference type="Proteomes" id="UP001209540"/>
    </source>
</evidence>
<proteinExistence type="predicted"/>
<dbReference type="AlphaFoldDB" id="A0AAD5JNI3"/>